<reference evidence="1" key="2">
    <citation type="journal article" date="2015" name="Fish Shellfish Immunol.">
        <title>Early steps in the European eel (Anguilla anguilla)-Vibrio vulnificus interaction in the gills: Role of the RtxA13 toxin.</title>
        <authorList>
            <person name="Callol A."/>
            <person name="Pajuelo D."/>
            <person name="Ebbesson L."/>
            <person name="Teles M."/>
            <person name="MacKenzie S."/>
            <person name="Amaro C."/>
        </authorList>
    </citation>
    <scope>NUCLEOTIDE SEQUENCE</scope>
</reference>
<dbReference type="EMBL" id="GBXM01029021">
    <property type="protein sequence ID" value="JAH79556.1"/>
    <property type="molecule type" value="Transcribed_RNA"/>
</dbReference>
<reference evidence="1" key="1">
    <citation type="submission" date="2014-11" db="EMBL/GenBank/DDBJ databases">
        <authorList>
            <person name="Amaro Gonzalez C."/>
        </authorList>
    </citation>
    <scope>NUCLEOTIDE SEQUENCE</scope>
</reference>
<name>A0A0E9VNF8_ANGAN</name>
<dbReference type="AlphaFoldDB" id="A0A0E9VNF8"/>
<protein>
    <submittedName>
        <fullName evidence="1">Uncharacterized protein</fullName>
    </submittedName>
</protein>
<proteinExistence type="predicted"/>
<accession>A0A0E9VNF8</accession>
<organism evidence="1">
    <name type="scientific">Anguilla anguilla</name>
    <name type="common">European freshwater eel</name>
    <name type="synonym">Muraena anguilla</name>
    <dbReference type="NCBI Taxonomy" id="7936"/>
    <lineage>
        <taxon>Eukaryota</taxon>
        <taxon>Metazoa</taxon>
        <taxon>Chordata</taxon>
        <taxon>Craniata</taxon>
        <taxon>Vertebrata</taxon>
        <taxon>Euteleostomi</taxon>
        <taxon>Actinopterygii</taxon>
        <taxon>Neopterygii</taxon>
        <taxon>Teleostei</taxon>
        <taxon>Anguilliformes</taxon>
        <taxon>Anguillidae</taxon>
        <taxon>Anguilla</taxon>
    </lineage>
</organism>
<evidence type="ECO:0000313" key="1">
    <source>
        <dbReference type="EMBL" id="JAH79556.1"/>
    </source>
</evidence>
<sequence>MSLTIKTKLYSSSTFCLI</sequence>